<gene>
    <name evidence="1" type="ORF">Pint_10732</name>
</gene>
<dbReference type="EMBL" id="CM047747">
    <property type="protein sequence ID" value="KAJ0016889.1"/>
    <property type="molecule type" value="Genomic_DNA"/>
</dbReference>
<reference evidence="2" key="1">
    <citation type="journal article" date="2023" name="G3 (Bethesda)">
        <title>Genome assembly and association tests identify interacting loci associated with vigor, precocity, and sex in interspecific pistachio rootstocks.</title>
        <authorList>
            <person name="Palmer W."/>
            <person name="Jacygrad E."/>
            <person name="Sagayaradj S."/>
            <person name="Cavanaugh K."/>
            <person name="Han R."/>
            <person name="Bertier L."/>
            <person name="Beede B."/>
            <person name="Kafkas S."/>
            <person name="Golino D."/>
            <person name="Preece J."/>
            <person name="Michelmore R."/>
        </authorList>
    </citation>
    <scope>NUCLEOTIDE SEQUENCE [LARGE SCALE GENOMIC DNA]</scope>
</reference>
<proteinExistence type="predicted"/>
<evidence type="ECO:0000313" key="2">
    <source>
        <dbReference type="Proteomes" id="UP001163603"/>
    </source>
</evidence>
<sequence>MKHCVADENEVTQLYPDEEFKVEVELPLSRKRYLLNGDNDMNFIFQEYEIKGMRTIRVYVEAKPLECVKGIGFLEASNQCENDNGSESPLRQANDLDEGGVANE</sequence>
<dbReference type="Proteomes" id="UP001163603">
    <property type="component" value="Chromosome 12"/>
</dbReference>
<evidence type="ECO:0000313" key="1">
    <source>
        <dbReference type="EMBL" id="KAJ0016889.1"/>
    </source>
</evidence>
<accession>A0ACC0XH24</accession>
<name>A0ACC0XH24_9ROSI</name>
<organism evidence="1 2">
    <name type="scientific">Pistacia integerrima</name>
    <dbReference type="NCBI Taxonomy" id="434235"/>
    <lineage>
        <taxon>Eukaryota</taxon>
        <taxon>Viridiplantae</taxon>
        <taxon>Streptophyta</taxon>
        <taxon>Embryophyta</taxon>
        <taxon>Tracheophyta</taxon>
        <taxon>Spermatophyta</taxon>
        <taxon>Magnoliopsida</taxon>
        <taxon>eudicotyledons</taxon>
        <taxon>Gunneridae</taxon>
        <taxon>Pentapetalae</taxon>
        <taxon>rosids</taxon>
        <taxon>malvids</taxon>
        <taxon>Sapindales</taxon>
        <taxon>Anacardiaceae</taxon>
        <taxon>Pistacia</taxon>
    </lineage>
</organism>
<protein>
    <submittedName>
        <fullName evidence="1">Uncharacterized protein</fullName>
    </submittedName>
</protein>
<keyword evidence="2" id="KW-1185">Reference proteome</keyword>
<comment type="caution">
    <text evidence="1">The sequence shown here is derived from an EMBL/GenBank/DDBJ whole genome shotgun (WGS) entry which is preliminary data.</text>
</comment>